<comment type="caution">
    <text evidence="5">The sequence shown here is derived from an EMBL/GenBank/DDBJ whole genome shotgun (WGS) entry which is preliminary data.</text>
</comment>
<evidence type="ECO:0000313" key="6">
    <source>
        <dbReference type="Proteomes" id="UP000482800"/>
    </source>
</evidence>
<reference evidence="5 6" key="2">
    <citation type="submission" date="2020-03" db="EMBL/GenBank/DDBJ databases">
        <authorList>
            <person name="Ichikawa N."/>
            <person name="Kimura A."/>
            <person name="Kitahashi Y."/>
            <person name="Uohara A."/>
        </authorList>
    </citation>
    <scope>NUCLEOTIDE SEQUENCE [LARGE SCALE GENOMIC DNA]</scope>
    <source>
        <strain evidence="5 6">NBRC 108639</strain>
    </source>
</reference>
<dbReference type="PANTHER" id="PTHR30146:SF138">
    <property type="entry name" value="TRANSCRIPTIONAL REGULATORY PROTEIN"/>
    <property type="match status" value="1"/>
</dbReference>
<dbReference type="CDD" id="cd06279">
    <property type="entry name" value="PBP1_LacI-like"/>
    <property type="match status" value="1"/>
</dbReference>
<dbReference type="AlphaFoldDB" id="A0A6V8K5I0"/>
<keyword evidence="3" id="KW-0804">Transcription</keyword>
<dbReference type="EMBL" id="BLPF01000001">
    <property type="protein sequence ID" value="GFJ77558.1"/>
    <property type="molecule type" value="Genomic_DNA"/>
</dbReference>
<dbReference type="GO" id="GO:0000976">
    <property type="term" value="F:transcription cis-regulatory region binding"/>
    <property type="evidence" value="ECO:0007669"/>
    <property type="project" value="TreeGrafter"/>
</dbReference>
<sequence>MEYCIDLEALDRYRRAAGHEAHVADRRRPGRRLAQHGFECVQPARPALPELREKIFEAARELGYSGPNPTARSLRSGRAGAIGVLFTTALSIAFTDPYAVQFLRGLAEVAEDNRTSLLLVPLRDDDEGALEAVRNASVDGFVVYCVPGWYKAMEAAWARGIPVVNSDHFGSLFVGIDEIASTRAAGEHLMRLGHRRIAIVADYIAPDRRTGEVRVPSVEGLGSYVSRERLTGYRDAFAAAGLDWSEVITISAAGNSREHGAAAAAHALDRSPRPTAVVATTDLLALGVLDALAARDLRPGRDVSVIGFDDIPDAAQAHMTTVRQPALDRGRIAGRLLLDPPDDPADRRVILPTELVVRASTGPASAGSI</sequence>
<evidence type="ECO:0000256" key="3">
    <source>
        <dbReference type="ARBA" id="ARBA00023163"/>
    </source>
</evidence>
<dbReference type="InterPro" id="IPR000843">
    <property type="entry name" value="HTH_LacI"/>
</dbReference>
<evidence type="ECO:0000259" key="4">
    <source>
        <dbReference type="PROSITE" id="PS50932"/>
    </source>
</evidence>
<dbReference type="SUPFAM" id="SSF53822">
    <property type="entry name" value="Periplasmic binding protein-like I"/>
    <property type="match status" value="1"/>
</dbReference>
<accession>A0A6V8K5I0</accession>
<dbReference type="InterPro" id="IPR010982">
    <property type="entry name" value="Lambda_DNA-bd_dom_sf"/>
</dbReference>
<dbReference type="Gene3D" id="1.10.260.40">
    <property type="entry name" value="lambda repressor-like DNA-binding domains"/>
    <property type="match status" value="1"/>
</dbReference>
<dbReference type="InterPro" id="IPR046335">
    <property type="entry name" value="LacI/GalR-like_sensor"/>
</dbReference>
<evidence type="ECO:0000256" key="2">
    <source>
        <dbReference type="ARBA" id="ARBA00023125"/>
    </source>
</evidence>
<reference evidence="5 6" key="1">
    <citation type="submission" date="2020-03" db="EMBL/GenBank/DDBJ databases">
        <title>Whole genome shotgun sequence of Phytohabitans houttuyneae NBRC 108639.</title>
        <authorList>
            <person name="Komaki H."/>
            <person name="Tamura T."/>
        </authorList>
    </citation>
    <scope>NUCLEOTIDE SEQUENCE [LARGE SCALE GENOMIC DNA]</scope>
    <source>
        <strain evidence="5 6">NBRC 108639</strain>
    </source>
</reference>
<keyword evidence="2" id="KW-0238">DNA-binding</keyword>
<organism evidence="5 6">
    <name type="scientific">Phytohabitans houttuyneae</name>
    <dbReference type="NCBI Taxonomy" id="1076126"/>
    <lineage>
        <taxon>Bacteria</taxon>
        <taxon>Bacillati</taxon>
        <taxon>Actinomycetota</taxon>
        <taxon>Actinomycetes</taxon>
        <taxon>Micromonosporales</taxon>
        <taxon>Micromonosporaceae</taxon>
    </lineage>
</organism>
<evidence type="ECO:0000256" key="1">
    <source>
        <dbReference type="ARBA" id="ARBA00023015"/>
    </source>
</evidence>
<dbReference type="Proteomes" id="UP000482800">
    <property type="component" value="Unassembled WGS sequence"/>
</dbReference>
<dbReference type="Gene3D" id="3.40.50.2300">
    <property type="match status" value="2"/>
</dbReference>
<dbReference type="Pfam" id="PF13377">
    <property type="entry name" value="Peripla_BP_3"/>
    <property type="match status" value="1"/>
</dbReference>
<keyword evidence="1" id="KW-0805">Transcription regulation</keyword>
<evidence type="ECO:0000313" key="5">
    <source>
        <dbReference type="EMBL" id="GFJ77558.1"/>
    </source>
</evidence>
<feature type="domain" description="HTH lacI-type" evidence="4">
    <location>
        <begin position="49"/>
        <end position="76"/>
    </location>
</feature>
<dbReference type="SMART" id="SM00354">
    <property type="entry name" value="HTH_LACI"/>
    <property type="match status" value="1"/>
</dbReference>
<protein>
    <submittedName>
        <fullName evidence="5">LacI family transcriptional regulator</fullName>
    </submittedName>
</protein>
<dbReference type="PANTHER" id="PTHR30146">
    <property type="entry name" value="LACI-RELATED TRANSCRIPTIONAL REPRESSOR"/>
    <property type="match status" value="1"/>
</dbReference>
<dbReference type="PROSITE" id="PS50932">
    <property type="entry name" value="HTH_LACI_2"/>
    <property type="match status" value="1"/>
</dbReference>
<gene>
    <name evidence="5" type="ORF">Phou_017380</name>
</gene>
<dbReference type="InterPro" id="IPR028082">
    <property type="entry name" value="Peripla_BP_I"/>
</dbReference>
<proteinExistence type="predicted"/>
<dbReference type="GO" id="GO:0003700">
    <property type="term" value="F:DNA-binding transcription factor activity"/>
    <property type="evidence" value="ECO:0007669"/>
    <property type="project" value="TreeGrafter"/>
</dbReference>
<name>A0A6V8K5I0_9ACTN</name>
<keyword evidence="6" id="KW-1185">Reference proteome</keyword>